<dbReference type="GO" id="GO:0006355">
    <property type="term" value="P:regulation of DNA-templated transcription"/>
    <property type="evidence" value="ECO:0007669"/>
    <property type="project" value="InterPro"/>
</dbReference>
<gene>
    <name evidence="2" type="ORF">NCTC8258_02646</name>
</gene>
<accession>A0A379W8A4</accession>
<dbReference type="SUPFAM" id="SSF47413">
    <property type="entry name" value="lambda repressor-like DNA-binding domains"/>
    <property type="match status" value="1"/>
</dbReference>
<dbReference type="AlphaFoldDB" id="A0A379W8A4"/>
<dbReference type="Gene3D" id="1.10.260.40">
    <property type="entry name" value="lambda repressor-like DNA-binding domains"/>
    <property type="match status" value="1"/>
</dbReference>
<evidence type="ECO:0000313" key="3">
    <source>
        <dbReference type="Proteomes" id="UP000255509"/>
    </source>
</evidence>
<dbReference type="EMBL" id="UGXS01000004">
    <property type="protein sequence ID" value="SUH14945.1"/>
    <property type="molecule type" value="Genomic_DNA"/>
</dbReference>
<feature type="region of interest" description="Disordered" evidence="1">
    <location>
        <begin position="102"/>
        <end position="131"/>
    </location>
</feature>
<dbReference type="InterPro" id="IPR010982">
    <property type="entry name" value="Lambda_DNA-bd_dom_sf"/>
</dbReference>
<reference evidence="2 3" key="1">
    <citation type="submission" date="2018-06" db="EMBL/GenBank/DDBJ databases">
        <authorList>
            <consortium name="Pathogen Informatics"/>
            <person name="Doyle S."/>
        </authorList>
    </citation>
    <scope>NUCLEOTIDE SEQUENCE [LARGE SCALE GENOMIC DNA]</scope>
    <source>
        <strain evidence="2 3">NCTC8258</strain>
    </source>
</reference>
<sequence>MTHGERNSTQLRATETKPVEMERLILNQLASVGQKPVADAIGIDESTISRWKGKGGHVEQFCRFLAELGIQLAPPGAVLVRRDYLFSVETLADIGMKAVRMQPEPLGGTENGNNQKGESRGARTPTAFRWN</sequence>
<evidence type="ECO:0000313" key="2">
    <source>
        <dbReference type="EMBL" id="SUH14945.1"/>
    </source>
</evidence>
<dbReference type="Pfam" id="PF05269">
    <property type="entry name" value="Phage_CII"/>
    <property type="match status" value="1"/>
</dbReference>
<dbReference type="Proteomes" id="UP000255509">
    <property type="component" value="Unassembled WGS sequence"/>
</dbReference>
<organism evidence="2 3">
    <name type="scientific">Salmonella enterica I</name>
    <dbReference type="NCBI Taxonomy" id="59201"/>
    <lineage>
        <taxon>Bacteria</taxon>
        <taxon>Pseudomonadati</taxon>
        <taxon>Pseudomonadota</taxon>
        <taxon>Gammaproteobacteria</taxon>
        <taxon>Enterobacterales</taxon>
        <taxon>Enterobacteriaceae</taxon>
        <taxon>Salmonella</taxon>
    </lineage>
</organism>
<evidence type="ECO:0000256" key="1">
    <source>
        <dbReference type="SAM" id="MobiDB-lite"/>
    </source>
</evidence>
<name>A0A379W8A4_SALET</name>
<protein>
    <submittedName>
        <fullName evidence="2">Gifsy-1 prophage cI protein</fullName>
    </submittedName>
</protein>
<dbReference type="InterPro" id="IPR007933">
    <property type="entry name" value="Transcrpt_activ_CII"/>
</dbReference>
<dbReference type="GO" id="GO:0003677">
    <property type="term" value="F:DNA binding"/>
    <property type="evidence" value="ECO:0007669"/>
    <property type="project" value="InterPro"/>
</dbReference>
<proteinExistence type="predicted"/>